<evidence type="ECO:0000256" key="2">
    <source>
        <dbReference type="ARBA" id="ARBA00008583"/>
    </source>
</evidence>
<dbReference type="PIRSF" id="PIRSF006060">
    <property type="entry name" value="AA_transporter"/>
    <property type="match status" value="1"/>
</dbReference>
<evidence type="ECO:0000256" key="5">
    <source>
        <dbReference type="ARBA" id="ARBA00022692"/>
    </source>
</evidence>
<keyword evidence="7 9" id="KW-1133">Transmembrane helix</keyword>
<feature type="transmembrane region" description="Helical" evidence="9">
    <location>
        <begin position="126"/>
        <end position="147"/>
    </location>
</feature>
<protein>
    <submittedName>
        <fullName evidence="11">AAT family amino acid transporter/aromatic amino acid transport protein AroP</fullName>
    </submittedName>
</protein>
<evidence type="ECO:0000313" key="12">
    <source>
        <dbReference type="Proteomes" id="UP000541136"/>
    </source>
</evidence>
<evidence type="ECO:0000256" key="3">
    <source>
        <dbReference type="ARBA" id="ARBA00022448"/>
    </source>
</evidence>
<gene>
    <name evidence="11" type="ORF">HNR28_001616</name>
</gene>
<comment type="subcellular location">
    <subcellularLocation>
        <location evidence="1">Cell membrane</location>
        <topology evidence="1">Multi-pass membrane protein</topology>
    </subcellularLocation>
</comment>
<feature type="transmembrane region" description="Helical" evidence="9">
    <location>
        <begin position="198"/>
        <end position="218"/>
    </location>
</feature>
<dbReference type="GO" id="GO:0006865">
    <property type="term" value="P:amino acid transport"/>
    <property type="evidence" value="ECO:0007669"/>
    <property type="project" value="UniProtKB-KW"/>
</dbReference>
<feature type="transmembrane region" description="Helical" evidence="9">
    <location>
        <begin position="399"/>
        <end position="421"/>
    </location>
</feature>
<keyword evidence="5 9" id="KW-0812">Transmembrane</keyword>
<feature type="transmembrane region" description="Helical" evidence="9">
    <location>
        <begin position="358"/>
        <end position="378"/>
    </location>
</feature>
<dbReference type="EMBL" id="JACHIB010000008">
    <property type="protein sequence ID" value="MBB6083577.1"/>
    <property type="molecule type" value="Genomic_DNA"/>
</dbReference>
<evidence type="ECO:0000259" key="10">
    <source>
        <dbReference type="Pfam" id="PF00324"/>
    </source>
</evidence>
<dbReference type="Gene3D" id="1.20.1740.10">
    <property type="entry name" value="Amino acid/polyamine transporter I"/>
    <property type="match status" value="1"/>
</dbReference>
<dbReference type="RefSeq" id="WP_151024049.1">
    <property type="nucleotide sequence ID" value="NZ_JACHIB010000008.1"/>
</dbReference>
<evidence type="ECO:0000256" key="7">
    <source>
        <dbReference type="ARBA" id="ARBA00022989"/>
    </source>
</evidence>
<feature type="transmembrane region" description="Helical" evidence="9">
    <location>
        <begin position="20"/>
        <end position="36"/>
    </location>
</feature>
<accession>A0A7W9TPU1</accession>
<comment type="caution">
    <text evidence="11">The sequence shown here is derived from an EMBL/GenBank/DDBJ whole genome shotgun (WGS) entry which is preliminary data.</text>
</comment>
<comment type="similarity">
    <text evidence="2">Belongs to the amino acid-polyamine-organocation (APC) superfamily. Amino acid transporter (AAT) (TC 2.A.3.1) family.</text>
</comment>
<feature type="transmembrane region" description="Helical" evidence="9">
    <location>
        <begin position="330"/>
        <end position="352"/>
    </location>
</feature>
<dbReference type="GO" id="GO:0055085">
    <property type="term" value="P:transmembrane transport"/>
    <property type="evidence" value="ECO:0007669"/>
    <property type="project" value="InterPro"/>
</dbReference>
<reference evidence="11 12" key="1">
    <citation type="submission" date="2020-08" db="EMBL/GenBank/DDBJ databases">
        <title>Genomic Encyclopedia of Type Strains, Phase IV (KMG-IV): sequencing the most valuable type-strain genomes for metagenomic binning, comparative biology and taxonomic classification.</title>
        <authorList>
            <person name="Goeker M."/>
        </authorList>
    </citation>
    <scope>NUCLEOTIDE SEQUENCE [LARGE SCALE GENOMIC DNA]</scope>
    <source>
        <strain evidence="11 12">DSM 12141</strain>
    </source>
</reference>
<keyword evidence="8 9" id="KW-0472">Membrane</keyword>
<feature type="transmembrane region" description="Helical" evidence="9">
    <location>
        <begin position="42"/>
        <end position="61"/>
    </location>
</feature>
<evidence type="ECO:0000256" key="4">
    <source>
        <dbReference type="ARBA" id="ARBA00022475"/>
    </source>
</evidence>
<evidence type="ECO:0000256" key="1">
    <source>
        <dbReference type="ARBA" id="ARBA00004651"/>
    </source>
</evidence>
<dbReference type="Pfam" id="PF00324">
    <property type="entry name" value="AA_permease"/>
    <property type="match status" value="1"/>
</dbReference>
<name>A0A7W9TPU1_CASDE</name>
<evidence type="ECO:0000256" key="6">
    <source>
        <dbReference type="ARBA" id="ARBA00022970"/>
    </source>
</evidence>
<evidence type="ECO:0000256" key="9">
    <source>
        <dbReference type="SAM" id="Phobius"/>
    </source>
</evidence>
<feature type="transmembrane region" description="Helical" evidence="9">
    <location>
        <begin position="239"/>
        <end position="258"/>
    </location>
</feature>
<organism evidence="11 12">
    <name type="scientific">Castellaniella defragrans</name>
    <name type="common">Alcaligenes defragrans</name>
    <dbReference type="NCBI Taxonomy" id="75697"/>
    <lineage>
        <taxon>Bacteria</taxon>
        <taxon>Pseudomonadati</taxon>
        <taxon>Pseudomonadota</taxon>
        <taxon>Betaproteobacteria</taxon>
        <taxon>Burkholderiales</taxon>
        <taxon>Alcaligenaceae</taxon>
        <taxon>Castellaniella</taxon>
    </lineage>
</organism>
<dbReference type="AlphaFoldDB" id="A0A7W9TPU1"/>
<dbReference type="InterPro" id="IPR004841">
    <property type="entry name" value="AA-permease/SLC12A_dom"/>
</dbReference>
<dbReference type="FunFam" id="1.20.1740.10:FF:000001">
    <property type="entry name" value="Amino acid permease"/>
    <property type="match status" value="1"/>
</dbReference>
<keyword evidence="4" id="KW-1003">Cell membrane</keyword>
<feature type="domain" description="Amino acid permease/ SLC12A" evidence="10">
    <location>
        <begin position="17"/>
        <end position="444"/>
    </location>
</feature>
<sequence>MSATQAGGLARNLKNRHIQMIALGGAIGTGLFYGSAASIQLVGPGIILSYVIGGLFIYLIMRMLGEMSTQEPVSGAFSHFAYRYWGAFPGFLAGWNYWLLYILVSMAELSVVGIYVSYWLPGFPAWASALTVLVGITAINLINVRFFGECEFWFALIKILAIIGMIVLGLVLIVFGLGHESTGIDNLWIHGGFLPNGVHGLLLSLVVVMFSFGGTELIGITAGESDDPANSIPRAIRQVMWRILVFYIGALTILVVIYPWNQVGMEGSPFVMIFSRLGIPAAADLLNLVVLTAAISVYNSGMYSNGRMLYSLAEQGNAPKIFLRLNRNRIPAAGILFSSACTLVIVLVNYLIPEGAFMQVMAVATAAATLTWMLIVLVHFRFRRAHRRQGSTLRFESPFFPYANFLTAAFLLLILAMMTQLDGTRNAVWILPFWIGLLYAGYRIAGLHRRPEGPRARLGVNPESAAGID</sequence>
<dbReference type="PANTHER" id="PTHR43495:SF4">
    <property type="entry name" value="AROMATIC AMINO ACID TRANSPORT PROTEIN AROP"/>
    <property type="match status" value="1"/>
</dbReference>
<keyword evidence="3" id="KW-0813">Transport</keyword>
<feature type="transmembrane region" description="Helical" evidence="9">
    <location>
        <begin position="159"/>
        <end position="178"/>
    </location>
</feature>
<evidence type="ECO:0000256" key="8">
    <source>
        <dbReference type="ARBA" id="ARBA00023136"/>
    </source>
</evidence>
<dbReference type="GO" id="GO:0005886">
    <property type="term" value="C:plasma membrane"/>
    <property type="evidence" value="ECO:0007669"/>
    <property type="project" value="UniProtKB-SubCell"/>
</dbReference>
<dbReference type="PANTHER" id="PTHR43495">
    <property type="entry name" value="GABA PERMEASE"/>
    <property type="match status" value="1"/>
</dbReference>
<keyword evidence="6" id="KW-0029">Amino-acid transport</keyword>
<proteinExistence type="inferred from homology"/>
<dbReference type="Proteomes" id="UP000541136">
    <property type="component" value="Unassembled WGS sequence"/>
</dbReference>
<feature type="transmembrane region" description="Helical" evidence="9">
    <location>
        <begin position="278"/>
        <end position="298"/>
    </location>
</feature>
<feature type="transmembrane region" description="Helical" evidence="9">
    <location>
        <begin position="427"/>
        <end position="445"/>
    </location>
</feature>
<evidence type="ECO:0000313" key="11">
    <source>
        <dbReference type="EMBL" id="MBB6083577.1"/>
    </source>
</evidence>